<organism evidence="2 3">
    <name type="scientific">Culicoidibacter larvae</name>
    <dbReference type="NCBI Taxonomy" id="2579976"/>
    <lineage>
        <taxon>Bacteria</taxon>
        <taxon>Bacillati</taxon>
        <taxon>Bacillota</taxon>
        <taxon>Culicoidibacteria</taxon>
        <taxon>Culicoidibacterales</taxon>
        <taxon>Culicoidibacteraceae</taxon>
        <taxon>Culicoidibacter</taxon>
    </lineage>
</organism>
<protein>
    <submittedName>
        <fullName evidence="2">Rhodanese-like domain-containing protein</fullName>
    </submittedName>
</protein>
<dbReference type="OrthoDB" id="9800872at2"/>
<name>A0A5R8Q8A5_9FIRM</name>
<evidence type="ECO:0000313" key="3">
    <source>
        <dbReference type="Proteomes" id="UP000306912"/>
    </source>
</evidence>
<dbReference type="SMART" id="SM00450">
    <property type="entry name" value="RHOD"/>
    <property type="match status" value="1"/>
</dbReference>
<feature type="domain" description="Rhodanese" evidence="1">
    <location>
        <begin position="14"/>
        <end position="102"/>
    </location>
</feature>
<dbReference type="InterPro" id="IPR036873">
    <property type="entry name" value="Rhodanese-like_dom_sf"/>
</dbReference>
<keyword evidence="3" id="KW-1185">Reference proteome</keyword>
<dbReference type="Pfam" id="PF00581">
    <property type="entry name" value="Rhodanese"/>
    <property type="match status" value="1"/>
</dbReference>
<dbReference type="PROSITE" id="PS50206">
    <property type="entry name" value="RHODANESE_3"/>
    <property type="match status" value="1"/>
</dbReference>
<dbReference type="InterPro" id="IPR001763">
    <property type="entry name" value="Rhodanese-like_dom"/>
</dbReference>
<dbReference type="Gene3D" id="3.40.250.10">
    <property type="entry name" value="Rhodanese-like domain"/>
    <property type="match status" value="1"/>
</dbReference>
<dbReference type="CDD" id="cd00158">
    <property type="entry name" value="RHOD"/>
    <property type="match status" value="1"/>
</dbReference>
<dbReference type="InterPro" id="IPR050229">
    <property type="entry name" value="GlpE_sulfurtransferase"/>
</dbReference>
<dbReference type="AlphaFoldDB" id="A0A5R8Q8A5"/>
<comment type="caution">
    <text evidence="2">The sequence shown here is derived from an EMBL/GenBank/DDBJ whole genome shotgun (WGS) entry which is preliminary data.</text>
</comment>
<dbReference type="SUPFAM" id="SSF52821">
    <property type="entry name" value="Rhodanese/Cell cycle control phosphatase"/>
    <property type="match status" value="1"/>
</dbReference>
<accession>A0A5R8Q8A5</accession>
<gene>
    <name evidence="2" type="ORF">FEZ08_10120</name>
</gene>
<dbReference type="PANTHER" id="PTHR43031">
    <property type="entry name" value="FAD-DEPENDENT OXIDOREDUCTASE"/>
    <property type="match status" value="1"/>
</dbReference>
<evidence type="ECO:0000313" key="2">
    <source>
        <dbReference type="EMBL" id="TLG71820.1"/>
    </source>
</evidence>
<dbReference type="PANTHER" id="PTHR43031:SF1">
    <property type="entry name" value="PYRIDINE NUCLEOTIDE-DISULPHIDE OXIDOREDUCTASE"/>
    <property type="match status" value="1"/>
</dbReference>
<dbReference type="Proteomes" id="UP000306912">
    <property type="component" value="Unassembled WGS sequence"/>
</dbReference>
<proteinExistence type="predicted"/>
<sequence>MTIQDVLRHIESASTNDAELIDVREKDEFEAGHVPGSRNVPLMGVLLNPDNFFDKAKTYYLICESGGRSLCGAEHLHELGFQVINVLGGMEAYWNYIGKRSQA</sequence>
<evidence type="ECO:0000259" key="1">
    <source>
        <dbReference type="PROSITE" id="PS50206"/>
    </source>
</evidence>
<dbReference type="EMBL" id="VBWP01000010">
    <property type="protein sequence ID" value="TLG71820.1"/>
    <property type="molecule type" value="Genomic_DNA"/>
</dbReference>
<dbReference type="InParanoid" id="A0A5R8Q8A5"/>
<reference evidence="2 3" key="1">
    <citation type="submission" date="2019-05" db="EMBL/GenBank/DDBJ databases">
        <title>Culicoidintestinum kansasii gen. nov., sp. nov. from the gastrointestinal tract of the biting midge, Culicoides sonorensis.</title>
        <authorList>
            <person name="Neupane S."/>
            <person name="Ghosh A."/>
            <person name="Gunther S."/>
            <person name="Martin K."/>
            <person name="Zurek L."/>
        </authorList>
    </citation>
    <scope>NUCLEOTIDE SEQUENCE [LARGE SCALE GENOMIC DNA]</scope>
    <source>
        <strain evidence="2 3">CS-1</strain>
    </source>
</reference>